<dbReference type="OrthoDB" id="203279at2759"/>
<keyword evidence="2" id="KW-1185">Reference proteome</keyword>
<dbReference type="AlphaFoldDB" id="A0A4Q2DR30"/>
<dbReference type="Proteomes" id="UP000290288">
    <property type="component" value="Unassembled WGS sequence"/>
</dbReference>
<comment type="caution">
    <text evidence="1">The sequence shown here is derived from an EMBL/GenBank/DDBJ whole genome shotgun (WGS) entry which is preliminary data.</text>
</comment>
<dbReference type="EMBL" id="SDEE01000059">
    <property type="protein sequence ID" value="RXW22850.1"/>
    <property type="molecule type" value="Genomic_DNA"/>
</dbReference>
<gene>
    <name evidence="1" type="ORF">EST38_g3016</name>
</gene>
<protein>
    <submittedName>
        <fullName evidence="1">Uncharacterized protein</fullName>
    </submittedName>
</protein>
<accession>A0A4Q2DR30</accession>
<evidence type="ECO:0000313" key="2">
    <source>
        <dbReference type="Proteomes" id="UP000290288"/>
    </source>
</evidence>
<reference evidence="1 2" key="1">
    <citation type="submission" date="2019-01" db="EMBL/GenBank/DDBJ databases">
        <title>Draft genome sequence of Psathyrella aberdarensis IHI B618.</title>
        <authorList>
            <person name="Buettner E."/>
            <person name="Kellner H."/>
        </authorList>
    </citation>
    <scope>NUCLEOTIDE SEQUENCE [LARGE SCALE GENOMIC DNA]</scope>
    <source>
        <strain evidence="1 2">IHI B618</strain>
    </source>
</reference>
<organism evidence="1 2">
    <name type="scientific">Candolleomyces aberdarensis</name>
    <dbReference type="NCBI Taxonomy" id="2316362"/>
    <lineage>
        <taxon>Eukaryota</taxon>
        <taxon>Fungi</taxon>
        <taxon>Dikarya</taxon>
        <taxon>Basidiomycota</taxon>
        <taxon>Agaricomycotina</taxon>
        <taxon>Agaricomycetes</taxon>
        <taxon>Agaricomycetidae</taxon>
        <taxon>Agaricales</taxon>
        <taxon>Agaricineae</taxon>
        <taxon>Psathyrellaceae</taxon>
        <taxon>Candolleomyces</taxon>
    </lineage>
</organism>
<evidence type="ECO:0000313" key="1">
    <source>
        <dbReference type="EMBL" id="RXW22850.1"/>
    </source>
</evidence>
<sequence>MAEIPPTSTLPIANLVLQRAPFAHHSTDQTSQDHLNGVEKEWNDMVDANIEMLGEGTVELVNLASVFILLIHPLAAV</sequence>
<proteinExistence type="predicted"/>
<name>A0A4Q2DR30_9AGAR</name>